<reference evidence="1" key="1">
    <citation type="journal article" date="2021" name="New Phytol.">
        <title>Evolutionary innovations through gain and loss of genes in the ectomycorrhizal Boletales.</title>
        <authorList>
            <person name="Wu G."/>
            <person name="Miyauchi S."/>
            <person name="Morin E."/>
            <person name="Kuo A."/>
            <person name="Drula E."/>
            <person name="Varga T."/>
            <person name="Kohler A."/>
            <person name="Feng B."/>
            <person name="Cao Y."/>
            <person name="Lipzen A."/>
            <person name="Daum C."/>
            <person name="Hundley H."/>
            <person name="Pangilinan J."/>
            <person name="Johnson J."/>
            <person name="Barry K."/>
            <person name="LaButti K."/>
            <person name="Ng V."/>
            <person name="Ahrendt S."/>
            <person name="Min B."/>
            <person name="Choi I.G."/>
            <person name="Park H."/>
            <person name="Plett J.M."/>
            <person name="Magnuson J."/>
            <person name="Spatafora J.W."/>
            <person name="Nagy L.G."/>
            <person name="Henrissat B."/>
            <person name="Grigoriev I.V."/>
            <person name="Yang Z.L."/>
            <person name="Xu J."/>
            <person name="Martin F.M."/>
        </authorList>
    </citation>
    <scope>NUCLEOTIDE SEQUENCE</scope>
    <source>
        <strain evidence="1">KUC20120723A-06</strain>
    </source>
</reference>
<proteinExistence type="predicted"/>
<accession>A0ACB8B9K3</accession>
<gene>
    <name evidence="1" type="ORF">BV22DRAFT_1094521</name>
</gene>
<name>A0ACB8B9K3_9AGAM</name>
<dbReference type="EMBL" id="MU266483">
    <property type="protein sequence ID" value="KAH7922491.1"/>
    <property type="molecule type" value="Genomic_DNA"/>
</dbReference>
<sequence length="224" mass="24842">MLTASRSLTEHRFVPATPSDRRSPCPALNALANHGYLPHDGKDIGLWRLIQALRLVYNLSYPLAALLAITGVLLCGHAWCLDLDALAMHNRIEHDASMVHANTQPGHKRAPTLVDPKLLHSFLAQADAHKGLSLADLAKVRIAREARLSRPLDVIHSEVGMGEAALCWLILKEKNGRIPLSTLEQWFGEERIPDAWSRPRDEIGLFEARETADEVASIMGHIKK</sequence>
<dbReference type="Proteomes" id="UP000790709">
    <property type="component" value="Unassembled WGS sequence"/>
</dbReference>
<protein>
    <submittedName>
        <fullName evidence="1">Cloroperoxidase</fullName>
    </submittedName>
</protein>
<organism evidence="1 2">
    <name type="scientific">Leucogyrophana mollusca</name>
    <dbReference type="NCBI Taxonomy" id="85980"/>
    <lineage>
        <taxon>Eukaryota</taxon>
        <taxon>Fungi</taxon>
        <taxon>Dikarya</taxon>
        <taxon>Basidiomycota</taxon>
        <taxon>Agaricomycotina</taxon>
        <taxon>Agaricomycetes</taxon>
        <taxon>Agaricomycetidae</taxon>
        <taxon>Boletales</taxon>
        <taxon>Boletales incertae sedis</taxon>
        <taxon>Leucogyrophana</taxon>
    </lineage>
</organism>
<keyword evidence="2" id="KW-1185">Reference proteome</keyword>
<evidence type="ECO:0000313" key="1">
    <source>
        <dbReference type="EMBL" id="KAH7922491.1"/>
    </source>
</evidence>
<comment type="caution">
    <text evidence="1">The sequence shown here is derived from an EMBL/GenBank/DDBJ whole genome shotgun (WGS) entry which is preliminary data.</text>
</comment>
<evidence type="ECO:0000313" key="2">
    <source>
        <dbReference type="Proteomes" id="UP000790709"/>
    </source>
</evidence>